<dbReference type="PANTHER" id="PTHR22939:SF129">
    <property type="entry name" value="SERINE PROTEASE HTRA2, MITOCHONDRIAL"/>
    <property type="match status" value="1"/>
</dbReference>
<dbReference type="InterPro" id="IPR043504">
    <property type="entry name" value="Peptidase_S1_PA_chymotrypsin"/>
</dbReference>
<dbReference type="GO" id="GO:0042597">
    <property type="term" value="C:periplasmic space"/>
    <property type="evidence" value="ECO:0007669"/>
    <property type="project" value="TreeGrafter"/>
</dbReference>
<dbReference type="SUPFAM" id="SSF50494">
    <property type="entry name" value="Trypsin-like serine proteases"/>
    <property type="match status" value="1"/>
</dbReference>
<accession>A0A2U2MX61</accession>
<dbReference type="RefSeq" id="WP_109679895.1">
    <property type="nucleotide sequence ID" value="NZ_CP086615.1"/>
</dbReference>
<dbReference type="InterPro" id="IPR009003">
    <property type="entry name" value="Peptidase_S1_PA"/>
</dbReference>
<dbReference type="AlphaFoldDB" id="A0A2U2MX61"/>
<organism evidence="2 3">
    <name type="scientific">Sediminicurvatus halobius</name>
    <dbReference type="NCBI Taxonomy" id="2182432"/>
    <lineage>
        <taxon>Bacteria</taxon>
        <taxon>Pseudomonadati</taxon>
        <taxon>Pseudomonadota</taxon>
        <taxon>Gammaproteobacteria</taxon>
        <taxon>Chromatiales</taxon>
        <taxon>Ectothiorhodospiraceae</taxon>
        <taxon>Sediminicurvatus</taxon>
    </lineage>
</organism>
<dbReference type="Pfam" id="PF13365">
    <property type="entry name" value="Trypsin_2"/>
    <property type="match status" value="1"/>
</dbReference>
<gene>
    <name evidence="2" type="ORF">DEM34_16270</name>
</gene>
<evidence type="ECO:0000313" key="3">
    <source>
        <dbReference type="Proteomes" id="UP000245474"/>
    </source>
</evidence>
<dbReference type="PANTHER" id="PTHR22939">
    <property type="entry name" value="SERINE PROTEASE FAMILY S1C HTRA-RELATED"/>
    <property type="match status" value="1"/>
</dbReference>
<dbReference type="OrthoDB" id="212300at2"/>
<feature type="signal peptide" evidence="1">
    <location>
        <begin position="1"/>
        <end position="24"/>
    </location>
</feature>
<reference evidence="2 3" key="1">
    <citation type="submission" date="2018-05" db="EMBL/GenBank/DDBJ databases">
        <title>Spiribacter halobius sp. nov., a moderately halophilic bacterium isolated from marine solar saltern.</title>
        <authorList>
            <person name="Zheng W.-S."/>
            <person name="Lu D.-C."/>
            <person name="Du Z.-J."/>
        </authorList>
    </citation>
    <scope>NUCLEOTIDE SEQUENCE [LARGE SCALE GENOMIC DNA]</scope>
    <source>
        <strain evidence="2 3">E85</strain>
    </source>
</reference>
<keyword evidence="1" id="KW-0732">Signal</keyword>
<protein>
    <submittedName>
        <fullName evidence="2">Serine protease</fullName>
    </submittedName>
</protein>
<keyword evidence="3" id="KW-1185">Reference proteome</keyword>
<sequence length="255" mass="27750">MLRLPRQAATLLLAALALVPVVSAQELPDTIERIKPAIVGVGTYQATRRPPSQLLGTGFVVLEGRHVVTADHVLPTVLDEENREQLAIFFRRGERLEWRPATLRRSDSEHDIAVLAIDGRPLPALQIGDSDSVREGEGYAFTGFPIGAVLGLYPVTHRGIVSAITPIITPANRGRELDAEAIRRLRSPFRVFQLDATAYPGNSGSPVYDTETGEVVGLLNSVFVKGSKERVLEDPSGISYAVPAQYIRALLDGIR</sequence>
<dbReference type="GO" id="GO:0006515">
    <property type="term" value="P:protein quality control for misfolded or incompletely synthesized proteins"/>
    <property type="evidence" value="ECO:0007669"/>
    <property type="project" value="TreeGrafter"/>
</dbReference>
<keyword evidence="2" id="KW-0378">Hydrolase</keyword>
<dbReference type="Gene3D" id="2.40.10.10">
    <property type="entry name" value="Trypsin-like serine proteases"/>
    <property type="match status" value="2"/>
</dbReference>
<feature type="chain" id="PRO_5015775898" evidence="1">
    <location>
        <begin position="25"/>
        <end position="255"/>
    </location>
</feature>
<evidence type="ECO:0000256" key="1">
    <source>
        <dbReference type="SAM" id="SignalP"/>
    </source>
</evidence>
<proteinExistence type="predicted"/>
<dbReference type="Proteomes" id="UP000245474">
    <property type="component" value="Unassembled WGS sequence"/>
</dbReference>
<keyword evidence="2" id="KW-0645">Protease</keyword>
<evidence type="ECO:0000313" key="2">
    <source>
        <dbReference type="EMBL" id="PWG61453.1"/>
    </source>
</evidence>
<name>A0A2U2MX61_9GAMM</name>
<dbReference type="EMBL" id="QFFI01000034">
    <property type="protein sequence ID" value="PWG61453.1"/>
    <property type="molecule type" value="Genomic_DNA"/>
</dbReference>
<comment type="caution">
    <text evidence="2">The sequence shown here is derived from an EMBL/GenBank/DDBJ whole genome shotgun (WGS) entry which is preliminary data.</text>
</comment>
<dbReference type="GO" id="GO:0008233">
    <property type="term" value="F:peptidase activity"/>
    <property type="evidence" value="ECO:0007669"/>
    <property type="project" value="UniProtKB-KW"/>
</dbReference>